<dbReference type="AlphaFoldDB" id="A0ABD5Y552"/>
<dbReference type="RefSeq" id="WP_274321724.1">
    <property type="nucleotide sequence ID" value="NZ_CP118158.1"/>
</dbReference>
<reference evidence="2 3" key="1">
    <citation type="journal article" date="2019" name="Int. J. Syst. Evol. Microbiol.">
        <title>The Global Catalogue of Microorganisms (GCM) 10K type strain sequencing project: providing services to taxonomists for standard genome sequencing and annotation.</title>
        <authorList>
            <consortium name="The Broad Institute Genomics Platform"/>
            <consortium name="The Broad Institute Genome Sequencing Center for Infectious Disease"/>
            <person name="Wu L."/>
            <person name="Ma J."/>
        </authorList>
    </citation>
    <scope>NUCLEOTIDE SEQUENCE [LARGE SCALE GENOMIC DNA]</scope>
    <source>
        <strain evidence="2 3">XZYJT29</strain>
    </source>
</reference>
<keyword evidence="3" id="KW-1185">Reference proteome</keyword>
<dbReference type="Gene3D" id="2.60.120.1140">
    <property type="entry name" value="Protein of unknown function DUF192"/>
    <property type="match status" value="1"/>
</dbReference>
<dbReference type="PANTHER" id="PTHR37953:SF1">
    <property type="entry name" value="UPF0127 PROTEIN MJ1496"/>
    <property type="match status" value="1"/>
</dbReference>
<feature type="region of interest" description="Disordered" evidence="1">
    <location>
        <begin position="15"/>
        <end position="88"/>
    </location>
</feature>
<sequence length="213" mass="22589">MRRRAFLAACAVTGVGGCLGNGTESDSTAGPGAATTTEPSGRATTQTATATETPTERETSTATPSPTATPEPTPSTETGTPLFPGYETTDVRVTTPEGEELGSVSAAIADTQSLRYTGLSDTESLPEDRGMLFVYDEVGDHTYVMREMDFGLDIVYADDEGTITRIHHAPAPGPNEDGEDQTYPGRGQYVLEVNKGWTTERGVEEGDVLQFEL</sequence>
<proteinExistence type="predicted"/>
<name>A0ABD5Y552_9EURY</name>
<dbReference type="EMBL" id="JBHTAS010000001">
    <property type="protein sequence ID" value="MFC7140627.1"/>
    <property type="molecule type" value="Genomic_DNA"/>
</dbReference>
<evidence type="ECO:0000256" key="1">
    <source>
        <dbReference type="SAM" id="MobiDB-lite"/>
    </source>
</evidence>
<feature type="compositionally biased region" description="Low complexity" evidence="1">
    <location>
        <begin position="27"/>
        <end position="53"/>
    </location>
</feature>
<comment type="caution">
    <text evidence="2">The sequence shown here is derived from an EMBL/GenBank/DDBJ whole genome shotgun (WGS) entry which is preliminary data.</text>
</comment>
<dbReference type="Pfam" id="PF02643">
    <property type="entry name" value="DUF192"/>
    <property type="match status" value="1"/>
</dbReference>
<evidence type="ECO:0000313" key="2">
    <source>
        <dbReference type="EMBL" id="MFC7140627.1"/>
    </source>
</evidence>
<gene>
    <name evidence="2" type="ORF">ACFQMA_12425</name>
</gene>
<dbReference type="GeneID" id="78820925"/>
<protein>
    <submittedName>
        <fullName evidence="2">DUF192 domain-containing protein</fullName>
    </submittedName>
</protein>
<dbReference type="Proteomes" id="UP001596432">
    <property type="component" value="Unassembled WGS sequence"/>
</dbReference>
<organism evidence="2 3">
    <name type="scientific">Halosimplex aquaticum</name>
    <dbReference type="NCBI Taxonomy" id="3026162"/>
    <lineage>
        <taxon>Archaea</taxon>
        <taxon>Methanobacteriati</taxon>
        <taxon>Methanobacteriota</taxon>
        <taxon>Stenosarchaea group</taxon>
        <taxon>Halobacteria</taxon>
        <taxon>Halobacteriales</taxon>
        <taxon>Haloarculaceae</taxon>
        <taxon>Halosimplex</taxon>
    </lineage>
</organism>
<dbReference type="PROSITE" id="PS51257">
    <property type="entry name" value="PROKAR_LIPOPROTEIN"/>
    <property type="match status" value="1"/>
</dbReference>
<dbReference type="InterPro" id="IPR038695">
    <property type="entry name" value="Saro_0823-like_sf"/>
</dbReference>
<accession>A0ABD5Y552</accession>
<dbReference type="InterPro" id="IPR003795">
    <property type="entry name" value="DUF192"/>
</dbReference>
<evidence type="ECO:0000313" key="3">
    <source>
        <dbReference type="Proteomes" id="UP001596432"/>
    </source>
</evidence>
<dbReference type="PANTHER" id="PTHR37953">
    <property type="entry name" value="UPF0127 PROTEIN MJ1496"/>
    <property type="match status" value="1"/>
</dbReference>